<evidence type="ECO:0000313" key="3">
    <source>
        <dbReference type="EMBL" id="KAF4609825.1"/>
    </source>
</evidence>
<dbReference type="Proteomes" id="UP000566819">
    <property type="component" value="Unassembled WGS sequence"/>
</dbReference>
<evidence type="ECO:0000313" key="4">
    <source>
        <dbReference type="Proteomes" id="UP000566819"/>
    </source>
</evidence>
<evidence type="ECO:0000259" key="2">
    <source>
        <dbReference type="Pfam" id="PF20237"/>
    </source>
</evidence>
<accession>A0A8H4VJ75</accession>
<gene>
    <name evidence="3" type="ORF">G7Y89_g15798</name>
</gene>
<dbReference type="InterPro" id="IPR046529">
    <property type="entry name" value="DUF6594"/>
</dbReference>
<keyword evidence="4" id="KW-1185">Reference proteome</keyword>
<sequence>MVQNDPSSPAQRSAIINRRGVVDVRADLFDAVHGHHLPDGEFATLVVLRFRFDSRRRGRRVMSAKISVLFADIDADAKFDPEVSAVEPEGVFVSDVFTLIGSKKEEGRSWGSPNVVWWTMDEDPTQKGGIASTFQTAILLKRQSMRQFTATVKLEVSVAATILDKFRIRVPGPHKPADDQVIFDPSLLPTNNLRVYEADKLSTLPLKELSVITLNSYFQGGEHGAPQSYSFRSFNLPIPQVREGSTNIQRLYDCARGLHPLVWYQFKRFETLSLFNLYNYQHELVMLQKKIDEAKGEAEHADVLELRKLLREYSKAVKSFKEISQLDRPPGKAGRDTVDFLGTKLGETYYFTAGDASSMIDLTPSTNGDPVRIFVQKRIATDSQSLRSNHSTSEQTPVRLPEYVQEWVPPKSLAERRPHAPRISPAVDKMTRLGVAIVGGAFLLAPMSALTFIREPKYQLVTVVLFVLVFAVTIALGILISEGFLNGSHQAPAKAKAEYLRLYARW</sequence>
<keyword evidence="1" id="KW-0472">Membrane</keyword>
<proteinExistence type="predicted"/>
<feature type="domain" description="DUF6594" evidence="2">
    <location>
        <begin position="265"/>
        <end position="476"/>
    </location>
</feature>
<feature type="transmembrane region" description="Helical" evidence="1">
    <location>
        <begin position="433"/>
        <end position="453"/>
    </location>
</feature>
<comment type="caution">
    <text evidence="3">The sequence shown here is derived from an EMBL/GenBank/DDBJ whole genome shotgun (WGS) entry which is preliminary data.</text>
</comment>
<feature type="transmembrane region" description="Helical" evidence="1">
    <location>
        <begin position="460"/>
        <end position="480"/>
    </location>
</feature>
<dbReference type="OrthoDB" id="5030973at2759"/>
<dbReference type="EMBL" id="JAAMPI010002705">
    <property type="protein sequence ID" value="KAF4609825.1"/>
    <property type="molecule type" value="Genomic_DNA"/>
</dbReference>
<evidence type="ECO:0000256" key="1">
    <source>
        <dbReference type="SAM" id="Phobius"/>
    </source>
</evidence>
<organism evidence="3 4">
    <name type="scientific">Cudoniella acicularis</name>
    <dbReference type="NCBI Taxonomy" id="354080"/>
    <lineage>
        <taxon>Eukaryota</taxon>
        <taxon>Fungi</taxon>
        <taxon>Dikarya</taxon>
        <taxon>Ascomycota</taxon>
        <taxon>Pezizomycotina</taxon>
        <taxon>Leotiomycetes</taxon>
        <taxon>Helotiales</taxon>
        <taxon>Tricladiaceae</taxon>
        <taxon>Cudoniella</taxon>
    </lineage>
</organism>
<dbReference type="Pfam" id="PF20237">
    <property type="entry name" value="DUF6594"/>
    <property type="match status" value="1"/>
</dbReference>
<dbReference type="AlphaFoldDB" id="A0A8H4VJ75"/>
<reference evidence="3 4" key="1">
    <citation type="submission" date="2020-03" db="EMBL/GenBank/DDBJ databases">
        <title>Draft Genome Sequence of Cudoniella acicularis.</title>
        <authorList>
            <person name="Buettner E."/>
            <person name="Kellner H."/>
        </authorList>
    </citation>
    <scope>NUCLEOTIDE SEQUENCE [LARGE SCALE GENOMIC DNA]</scope>
    <source>
        <strain evidence="3 4">DSM 108380</strain>
    </source>
</reference>
<keyword evidence="1" id="KW-0812">Transmembrane</keyword>
<name>A0A8H4VJ75_9HELO</name>
<protein>
    <recommendedName>
        <fullName evidence="2">DUF6594 domain-containing protein</fullName>
    </recommendedName>
</protein>
<keyword evidence="1" id="KW-1133">Transmembrane helix</keyword>